<evidence type="ECO:0000256" key="2">
    <source>
        <dbReference type="ARBA" id="ARBA00022963"/>
    </source>
</evidence>
<evidence type="ECO:0000256" key="3">
    <source>
        <dbReference type="ARBA" id="ARBA00023098"/>
    </source>
</evidence>
<dbReference type="Pfam" id="PF01734">
    <property type="entry name" value="Patatin"/>
    <property type="match status" value="1"/>
</dbReference>
<dbReference type="PANTHER" id="PTHR14226:SF76">
    <property type="entry name" value="NTE FAMILY PROTEIN RSSA"/>
    <property type="match status" value="1"/>
</dbReference>
<dbReference type="CDD" id="cd07205">
    <property type="entry name" value="Pat_PNPLA6_PNPLA7_NTE1_like"/>
    <property type="match status" value="1"/>
</dbReference>
<dbReference type="Gene3D" id="3.40.1090.10">
    <property type="entry name" value="Cytosolic phospholipase A2 catalytic domain"/>
    <property type="match status" value="2"/>
</dbReference>
<evidence type="ECO:0000313" key="7">
    <source>
        <dbReference type="EMBL" id="RGT34059.1"/>
    </source>
</evidence>
<feature type="short sequence motif" description="GXGXXG" evidence="4">
    <location>
        <begin position="30"/>
        <end position="35"/>
    </location>
</feature>
<dbReference type="PROSITE" id="PS51635">
    <property type="entry name" value="PNPLA"/>
    <property type="match status" value="1"/>
</dbReference>
<reference evidence="7 9" key="3">
    <citation type="submission" date="2018-08" db="EMBL/GenBank/DDBJ databases">
        <title>A genome reference for cultivated species of the human gut microbiota.</title>
        <authorList>
            <person name="Zou Y."/>
            <person name="Xue W."/>
            <person name="Luo G."/>
        </authorList>
    </citation>
    <scope>NUCLEOTIDE SEQUENCE [LARGE SCALE GENOMIC DNA]</scope>
    <source>
        <strain evidence="7 9">AF19-1AC</strain>
    </source>
</reference>
<accession>A0A1Y3YX55</accession>
<dbReference type="EMBL" id="QRWP01000004">
    <property type="protein sequence ID" value="RGT34059.1"/>
    <property type="molecule type" value="Genomic_DNA"/>
</dbReference>
<evidence type="ECO:0000313" key="9">
    <source>
        <dbReference type="Proteomes" id="UP000285159"/>
    </source>
</evidence>
<dbReference type="Gene3D" id="2.40.160.50">
    <property type="entry name" value="membrane protein fhac: a member of the omp85/tpsb transporter family"/>
    <property type="match status" value="1"/>
</dbReference>
<evidence type="ECO:0000259" key="5">
    <source>
        <dbReference type="PROSITE" id="PS51635"/>
    </source>
</evidence>
<evidence type="ECO:0000313" key="6">
    <source>
        <dbReference type="EMBL" id="OUO01059.1"/>
    </source>
</evidence>
<dbReference type="Proteomes" id="UP000285159">
    <property type="component" value="Unassembled WGS sequence"/>
</dbReference>
<organism evidence="6 8">
    <name type="scientific">Bacteroides clarus</name>
    <dbReference type="NCBI Taxonomy" id="626929"/>
    <lineage>
        <taxon>Bacteria</taxon>
        <taxon>Pseudomonadati</taxon>
        <taxon>Bacteroidota</taxon>
        <taxon>Bacteroidia</taxon>
        <taxon>Bacteroidales</taxon>
        <taxon>Bacteroidaceae</taxon>
        <taxon>Bacteroides</taxon>
    </lineage>
</organism>
<dbReference type="Pfam" id="PF19143">
    <property type="entry name" value="Omp85_2"/>
    <property type="match status" value="1"/>
</dbReference>
<dbReference type="InterPro" id="IPR050301">
    <property type="entry name" value="NTE"/>
</dbReference>
<dbReference type="GO" id="GO:0016787">
    <property type="term" value="F:hydrolase activity"/>
    <property type="evidence" value="ECO:0007669"/>
    <property type="project" value="UniProtKB-UniRule"/>
</dbReference>
<feature type="active site" description="Nucleophile" evidence="4">
    <location>
        <position position="59"/>
    </location>
</feature>
<reference evidence="8" key="1">
    <citation type="submission" date="2017-04" db="EMBL/GenBank/DDBJ databases">
        <title>Function of individual gut microbiota members based on whole genome sequencing of pure cultures obtained from chicken caecum.</title>
        <authorList>
            <person name="Medvecky M."/>
            <person name="Cejkova D."/>
            <person name="Polansky O."/>
            <person name="Karasova D."/>
            <person name="Kubasova T."/>
            <person name="Cizek A."/>
            <person name="Rychlik I."/>
        </authorList>
    </citation>
    <scope>NUCLEOTIDE SEQUENCE [LARGE SCALE GENOMIC DNA]</scope>
    <source>
        <strain evidence="8">An43</strain>
    </source>
</reference>
<keyword evidence="3 4" id="KW-0443">Lipid metabolism</keyword>
<dbReference type="EMBL" id="NFII01000007">
    <property type="protein sequence ID" value="OUO01059.1"/>
    <property type="molecule type" value="Genomic_DNA"/>
</dbReference>
<dbReference type="InterPro" id="IPR016035">
    <property type="entry name" value="Acyl_Trfase/lysoPLipase"/>
</dbReference>
<proteinExistence type="predicted"/>
<feature type="short sequence motif" description="GXSXG" evidence="4">
    <location>
        <begin position="57"/>
        <end position="61"/>
    </location>
</feature>
<evidence type="ECO:0000313" key="8">
    <source>
        <dbReference type="Proteomes" id="UP000195386"/>
    </source>
</evidence>
<feature type="active site" description="Proton acceptor" evidence="4">
    <location>
        <position position="204"/>
    </location>
</feature>
<keyword evidence="1 4" id="KW-0378">Hydrolase</keyword>
<dbReference type="Proteomes" id="UP000195386">
    <property type="component" value="Unassembled WGS sequence"/>
</dbReference>
<feature type="short sequence motif" description="DGA/G" evidence="4">
    <location>
        <begin position="204"/>
        <end position="206"/>
    </location>
</feature>
<feature type="domain" description="PNPLA" evidence="5">
    <location>
        <begin position="26"/>
        <end position="217"/>
    </location>
</feature>
<dbReference type="GO" id="GO:0016042">
    <property type="term" value="P:lipid catabolic process"/>
    <property type="evidence" value="ECO:0007669"/>
    <property type="project" value="UniProtKB-UniRule"/>
</dbReference>
<dbReference type="AlphaFoldDB" id="A0A1Y3YX55"/>
<dbReference type="RefSeq" id="WP_087426130.1">
    <property type="nucleotide sequence ID" value="NZ_CAJLSL010000013.1"/>
</dbReference>
<sequence>MKYRLLGWLLLLPLLLMAQERPKVAVVLSGGGAKGTAHIGALKVIEKAGIPIDYVVGTSMGAIVGGLYAIGYTPEQLDSMVNAQNWKFVLSDAPNPKDVLLDDRLRSERYVLSIPFTLKSADISDAGIIKGKNIAQLFSVLTEGYQDSVNFSRLPIPFACVSENLVDGSEVVFHRGVLATAMRSSMSIPGVFAPVNLNGRVLVDGGMVNNYPVDVALQMGADIIIGVDVQSPLLDAGQLKSVKDIFGQIINLQGEKKYQENLRKTDLHIKVDVSGYSAASFTKEAIDTLIVRGEQAAMADWDKLLTLKKKMGLREDYQPRRPGPFPIPDAEKSKTIPVDPQIAAPAIRENKLNVGIRFDTEELAALQANTDIYLGKQKESQVSLTARLGKRTMARIGYNYQWSKGWQTGINYRFDYKDINIYNEGKRTLDLTFTHQQLTAGVAKDWNKIQVSAGLNFEHYNYHDLLSLEPVDALMFGNKSLFTYFAGLLYNNLNGRSVPTKGLSWSVMYHLYTDNLFQYEDNSPISAFSAHWQGCFTPLKNFTIIPSIDGRILTGGDNYSFAVTNMLGGNIAGRYMPQQIPFVGINRAELASGSLIVAGLKLRQRIFKNQYVSVTGNYGRSSDKLHELFEDSHSYDLVGTGIGYMYNSFLGPLEIELNWSNQTKKLGWYAGFGFVF</sequence>
<name>A0A1Y3YX55_9BACE</name>
<keyword evidence="2 4" id="KW-0442">Lipid degradation</keyword>
<dbReference type="SUPFAM" id="SSF52151">
    <property type="entry name" value="FabD/lysophospholipase-like"/>
    <property type="match status" value="1"/>
</dbReference>
<evidence type="ECO:0000256" key="4">
    <source>
        <dbReference type="PROSITE-ProRule" id="PRU01161"/>
    </source>
</evidence>
<protein>
    <submittedName>
        <fullName evidence="6">Phospholipase</fullName>
    </submittedName>
</protein>
<dbReference type="PANTHER" id="PTHR14226">
    <property type="entry name" value="NEUROPATHY TARGET ESTERASE/SWISS CHEESE D.MELANOGASTER"/>
    <property type="match status" value="1"/>
</dbReference>
<dbReference type="InterPro" id="IPR043864">
    <property type="entry name" value="Omp85-like_dom"/>
</dbReference>
<reference evidence="6" key="2">
    <citation type="journal article" date="2018" name="BMC Genomics">
        <title>Whole genome sequencing and function prediction of 133 gut anaerobes isolated from chicken caecum in pure cultures.</title>
        <authorList>
            <person name="Medvecky M."/>
            <person name="Cejkova D."/>
            <person name="Polansky O."/>
            <person name="Karasova D."/>
            <person name="Kubasova T."/>
            <person name="Cizek A."/>
            <person name="Rychlik I."/>
        </authorList>
    </citation>
    <scope>NUCLEOTIDE SEQUENCE</scope>
    <source>
        <strain evidence="6">An43</strain>
    </source>
</reference>
<gene>
    <name evidence="6" type="ORF">B5F97_09555</name>
    <name evidence="7" type="ORF">DWX38_06765</name>
</gene>
<comment type="caution">
    <text evidence="6">The sequence shown here is derived from an EMBL/GenBank/DDBJ whole genome shotgun (WGS) entry which is preliminary data.</text>
</comment>
<evidence type="ECO:0000256" key="1">
    <source>
        <dbReference type="ARBA" id="ARBA00022801"/>
    </source>
</evidence>
<dbReference type="InterPro" id="IPR002641">
    <property type="entry name" value="PNPLA_dom"/>
</dbReference>